<name>A0A6V8LL03_9ACTN</name>
<accession>A0A6V8LL03</accession>
<gene>
    <name evidence="1" type="ORF">Prum_069670</name>
</gene>
<dbReference type="EMBL" id="BLPG01000001">
    <property type="protein sequence ID" value="GFJ93325.1"/>
    <property type="molecule type" value="Genomic_DNA"/>
</dbReference>
<proteinExistence type="predicted"/>
<sequence>MTIFDLLSSPEGHGEHPLVSGLRVVVCLPPGSCDNQAAATTALQTRLPALFHPQIDLRLSETAYLARAGLSEPEHRQLIFARTVDGRTGCAGGPLGLLDLPATRDIVAADAARQLWQRHQTIVAGTPPAAPWSQFADRTEADPDHYPYATAVCEFTAQPRIATMIAHDEFTTDPDDRFALDDYGPGLAAHDDGPAAYGDHRAGVLLYGDMLIGVDGRPITSTGQLLPCTSHTWPHRQAYHQLTAAHLAECEPRTVLLSVTLQGSENS</sequence>
<protein>
    <submittedName>
        <fullName evidence="1">Uncharacterized protein</fullName>
    </submittedName>
</protein>
<organism evidence="1 2">
    <name type="scientific">Phytohabitans rumicis</name>
    <dbReference type="NCBI Taxonomy" id="1076125"/>
    <lineage>
        <taxon>Bacteria</taxon>
        <taxon>Bacillati</taxon>
        <taxon>Actinomycetota</taxon>
        <taxon>Actinomycetes</taxon>
        <taxon>Micromonosporales</taxon>
        <taxon>Micromonosporaceae</taxon>
    </lineage>
</organism>
<reference evidence="1 2" key="1">
    <citation type="submission" date="2020-03" db="EMBL/GenBank/DDBJ databases">
        <title>Whole genome shotgun sequence of Phytohabitans rumicis NBRC 108638.</title>
        <authorList>
            <person name="Komaki H."/>
            <person name="Tamura T."/>
        </authorList>
    </citation>
    <scope>NUCLEOTIDE SEQUENCE [LARGE SCALE GENOMIC DNA]</scope>
    <source>
        <strain evidence="1 2">NBRC 108638</strain>
    </source>
</reference>
<comment type="caution">
    <text evidence="1">The sequence shown here is derived from an EMBL/GenBank/DDBJ whole genome shotgun (WGS) entry which is preliminary data.</text>
</comment>
<dbReference type="AlphaFoldDB" id="A0A6V8LL03"/>
<dbReference type="RefSeq" id="WP_173079983.1">
    <property type="nucleotide sequence ID" value="NZ_BAABJB010000055.1"/>
</dbReference>
<reference evidence="1 2" key="2">
    <citation type="submission" date="2020-03" db="EMBL/GenBank/DDBJ databases">
        <authorList>
            <person name="Ichikawa N."/>
            <person name="Kimura A."/>
            <person name="Kitahashi Y."/>
            <person name="Uohara A."/>
        </authorList>
    </citation>
    <scope>NUCLEOTIDE SEQUENCE [LARGE SCALE GENOMIC DNA]</scope>
    <source>
        <strain evidence="1 2">NBRC 108638</strain>
    </source>
</reference>
<evidence type="ECO:0000313" key="2">
    <source>
        <dbReference type="Proteomes" id="UP000482960"/>
    </source>
</evidence>
<evidence type="ECO:0000313" key="1">
    <source>
        <dbReference type="EMBL" id="GFJ93325.1"/>
    </source>
</evidence>
<dbReference type="Proteomes" id="UP000482960">
    <property type="component" value="Unassembled WGS sequence"/>
</dbReference>
<keyword evidence="2" id="KW-1185">Reference proteome</keyword>